<accession>A0ACC3A6M7</accession>
<name>A0ACC3A6M7_9EURO</name>
<evidence type="ECO:0000313" key="2">
    <source>
        <dbReference type="Proteomes" id="UP001172386"/>
    </source>
</evidence>
<organism evidence="1 2">
    <name type="scientific">Neophaeococcomyces mojaviensis</name>
    <dbReference type="NCBI Taxonomy" id="3383035"/>
    <lineage>
        <taxon>Eukaryota</taxon>
        <taxon>Fungi</taxon>
        <taxon>Dikarya</taxon>
        <taxon>Ascomycota</taxon>
        <taxon>Pezizomycotina</taxon>
        <taxon>Eurotiomycetes</taxon>
        <taxon>Chaetothyriomycetidae</taxon>
        <taxon>Chaetothyriales</taxon>
        <taxon>Chaetothyriales incertae sedis</taxon>
        <taxon>Neophaeococcomyces</taxon>
    </lineage>
</organism>
<dbReference type="Proteomes" id="UP001172386">
    <property type="component" value="Unassembled WGS sequence"/>
</dbReference>
<dbReference type="EMBL" id="JAPDRQ010000084">
    <property type="protein sequence ID" value="KAJ9656055.1"/>
    <property type="molecule type" value="Genomic_DNA"/>
</dbReference>
<evidence type="ECO:0000313" key="1">
    <source>
        <dbReference type="EMBL" id="KAJ9656055.1"/>
    </source>
</evidence>
<protein>
    <submittedName>
        <fullName evidence="1">Uncharacterized protein</fullName>
    </submittedName>
</protein>
<keyword evidence="2" id="KW-1185">Reference proteome</keyword>
<reference evidence="1" key="1">
    <citation type="submission" date="2022-10" db="EMBL/GenBank/DDBJ databases">
        <title>Culturing micro-colonial fungi from biological soil crusts in the Mojave desert and describing Neophaeococcomyces mojavensis, and introducing the new genera and species Taxawa tesnikishii.</title>
        <authorList>
            <person name="Kurbessoian T."/>
            <person name="Stajich J.E."/>
        </authorList>
    </citation>
    <scope>NUCLEOTIDE SEQUENCE</scope>
    <source>
        <strain evidence="1">JES_112</strain>
    </source>
</reference>
<gene>
    <name evidence="1" type="ORF">H2198_005215</name>
</gene>
<sequence>MSIENPGPESVTFSFDQTLYTSSKYHPTLYPFNASFYLLDSQMPFASIQTPQIQATNGTKSTVPPQQVNITHMDEFTKYVLLALASEEFTVALRGEGDLKQGSLPKTSVDYDKNITMKGLSFVSSWLREYEILPFTGFNRLSAFALQSFHVINGTEPDGTNAIGTASIPNPTVMTIDLGNVTLAMSVNGTPIGTATLPNLTLKPGDNLVDMRAEVYQLVVVGIVLESYHDGILPVDVAGNTSTYDGMQLPYYNAMLAATKLRLDLNVFDALKGSNLTERAVEML</sequence>
<comment type="caution">
    <text evidence="1">The sequence shown here is derived from an EMBL/GenBank/DDBJ whole genome shotgun (WGS) entry which is preliminary data.</text>
</comment>
<proteinExistence type="predicted"/>